<organism evidence="1 2">
    <name type="scientific">Cinchona calisaya</name>
    <dbReference type="NCBI Taxonomy" id="153742"/>
    <lineage>
        <taxon>Eukaryota</taxon>
        <taxon>Viridiplantae</taxon>
        <taxon>Streptophyta</taxon>
        <taxon>Embryophyta</taxon>
        <taxon>Tracheophyta</taxon>
        <taxon>Spermatophyta</taxon>
        <taxon>Magnoliopsida</taxon>
        <taxon>eudicotyledons</taxon>
        <taxon>Gunneridae</taxon>
        <taxon>Pentapetalae</taxon>
        <taxon>asterids</taxon>
        <taxon>lamiids</taxon>
        <taxon>Gentianales</taxon>
        <taxon>Rubiaceae</taxon>
        <taxon>Cinchonoideae</taxon>
        <taxon>Cinchoneae</taxon>
        <taxon>Cinchona</taxon>
    </lineage>
</organism>
<protein>
    <submittedName>
        <fullName evidence="1">Uncharacterized protein</fullName>
    </submittedName>
</protein>
<reference evidence="1 2" key="1">
    <citation type="submission" date="2024-11" db="EMBL/GenBank/DDBJ databases">
        <title>A near-complete genome assembly of Cinchona calisaya.</title>
        <authorList>
            <person name="Lian D.C."/>
            <person name="Zhao X.W."/>
            <person name="Wei L."/>
        </authorList>
    </citation>
    <scope>NUCLEOTIDE SEQUENCE [LARGE SCALE GENOMIC DNA]</scope>
    <source>
        <tissue evidence="1">Nenye</tissue>
    </source>
</reference>
<dbReference type="PANTHER" id="PTHR15140">
    <property type="entry name" value="TUBULIN-SPECIFIC CHAPERONE E"/>
    <property type="match status" value="1"/>
</dbReference>
<gene>
    <name evidence="1" type="ORF">ACH5RR_021280</name>
</gene>
<keyword evidence="2" id="KW-1185">Reference proteome</keyword>
<sequence>MRKFPNIRELKCELNLGEIAESTEDTDMDVAFNLLSRLESLKLIHSYATYHNIEYLCLEELVLLECNFLTEVPCCLSYISTLETIEVIKCSDYLTRLVREIEEEQMSIRNEDLKVHIISE</sequence>
<evidence type="ECO:0000313" key="1">
    <source>
        <dbReference type="EMBL" id="KAL3518691.1"/>
    </source>
</evidence>
<comment type="caution">
    <text evidence="1">The sequence shown here is derived from an EMBL/GenBank/DDBJ whole genome shotgun (WGS) entry which is preliminary data.</text>
</comment>
<name>A0ABD2ZGU6_9GENT</name>
<dbReference type="EMBL" id="JBJUIK010000009">
    <property type="protein sequence ID" value="KAL3518691.1"/>
    <property type="molecule type" value="Genomic_DNA"/>
</dbReference>
<dbReference type="Proteomes" id="UP001630127">
    <property type="component" value="Unassembled WGS sequence"/>
</dbReference>
<dbReference type="PANTHER" id="PTHR15140:SF33">
    <property type="entry name" value="LATE BLIGHT RESISTANCE PROTEIN HOMOLOG R1A-3 ISOFORM X1"/>
    <property type="match status" value="1"/>
</dbReference>
<evidence type="ECO:0000313" key="2">
    <source>
        <dbReference type="Proteomes" id="UP001630127"/>
    </source>
</evidence>
<accession>A0ABD2ZGU6</accession>
<proteinExistence type="predicted"/>
<dbReference type="AlphaFoldDB" id="A0ABD2ZGU6"/>